<sequence length="652" mass="72352">MLDSFTPLLARFGFGLSLSAPNSVYFNDGSFVRNILASGRYHSGCGCGFFYNKTCNSSLFVIFDSDTTEFGPLVAWSANPTNPVSVNATLKLTSDRGLVLQHANGTSAWSTNINSKSVAGVKLTDMCNLVLLDENNATIWQSYDHPTDTLVVGQKLMAGQNLISEGGLIKFSLSLTSQGLFAYVNSNPPQSYFSHTFRDDIKISYVQFMNQSLDFFQVYYPSDSKFGNISISSTYLPIRYMRFEPDGHLRVYNAFGDVAGDILTSFIDDYDYPTACGTYGVCTNDQCSCPEAKNGTSYFQQTNDRQPNRGCSLVTPLSCEAYKDHVFLELKNITYFKFIVYHLNINPDLYINLKSCKQACLEDCSCKAAIYYSSNGVGNCYLQSQIFSLMSLDEENSDVKVYIKVQNVPGATPPLQHVPCAIPPRQQTHHVKMTRPPEILLGSSLASFFALSLLIGIFVFRFRKKENADEAEEYYLDHVPGMPTRYCYDDLKAMTTNFDKALGVGGFGTVFEGTLIDGTKIAVKRLDGLRQIRKSFLAEVETIGSIHHINLAEDTSLGYKTPNILLDETFNAKVSDFGLSKLVDHDQSQVVTTMPSMSLVVKALEDVLNVESDLDYFLWNPPLPNTIAGVDNQEVHVATATLLLPSVLSRPR</sequence>
<keyword evidence="4" id="KW-0547">Nucleotide-binding</keyword>
<evidence type="ECO:0000313" key="8">
    <source>
        <dbReference type="EMBL" id="SPD29956.1"/>
    </source>
</evidence>
<dbReference type="CDD" id="cd00028">
    <property type="entry name" value="B_lectin"/>
    <property type="match status" value="1"/>
</dbReference>
<dbReference type="InterPro" id="IPR017441">
    <property type="entry name" value="Protein_kinase_ATP_BS"/>
</dbReference>
<dbReference type="SUPFAM" id="SSF51110">
    <property type="entry name" value="alpha-D-mannose-specific plant lectins"/>
    <property type="match status" value="1"/>
</dbReference>
<keyword evidence="4" id="KW-0067">ATP-binding</keyword>
<evidence type="ECO:0000256" key="5">
    <source>
        <dbReference type="SAM" id="Phobius"/>
    </source>
</evidence>
<dbReference type="InterPro" id="IPR020635">
    <property type="entry name" value="Tyr_kinase_cat_dom"/>
</dbReference>
<evidence type="ECO:0000259" key="6">
    <source>
        <dbReference type="PROSITE" id="PS50927"/>
    </source>
</evidence>
<keyword evidence="5" id="KW-0472">Membrane</keyword>
<dbReference type="PANTHER" id="PTHR47976:SF30">
    <property type="entry name" value="RECEPTOR-LIKE SERINE_THREONINE-PROTEIN KINASE"/>
    <property type="match status" value="1"/>
</dbReference>
<keyword evidence="2" id="KW-1015">Disulfide bond</keyword>
<evidence type="ECO:0000259" key="7">
    <source>
        <dbReference type="PROSITE" id="PS50948"/>
    </source>
</evidence>
<dbReference type="Pfam" id="PF01453">
    <property type="entry name" value="B_lectin"/>
    <property type="match status" value="1"/>
</dbReference>
<dbReference type="CDD" id="cd01098">
    <property type="entry name" value="PAN_AP_plant"/>
    <property type="match status" value="1"/>
</dbReference>
<dbReference type="EMBL" id="OIVN01006293">
    <property type="protein sequence ID" value="SPD29956.1"/>
    <property type="molecule type" value="Genomic_DNA"/>
</dbReference>
<dbReference type="InterPro" id="IPR011009">
    <property type="entry name" value="Kinase-like_dom_sf"/>
</dbReference>
<dbReference type="InterPro" id="IPR001480">
    <property type="entry name" value="Bulb-type_lectin_dom"/>
</dbReference>
<dbReference type="PROSITE" id="PS50927">
    <property type="entry name" value="BULB_LECTIN"/>
    <property type="match status" value="1"/>
</dbReference>
<dbReference type="InterPro" id="IPR051343">
    <property type="entry name" value="G-type_lectin_kinases/EP1-like"/>
</dbReference>
<feature type="domain" description="Bulb-type lectin" evidence="6">
    <location>
        <begin position="27"/>
        <end position="144"/>
    </location>
</feature>
<dbReference type="PROSITE" id="PS50948">
    <property type="entry name" value="PAN"/>
    <property type="match status" value="1"/>
</dbReference>
<organism evidence="8">
    <name type="scientific">Fagus sylvatica</name>
    <name type="common">Beechnut</name>
    <dbReference type="NCBI Taxonomy" id="28930"/>
    <lineage>
        <taxon>Eukaryota</taxon>
        <taxon>Viridiplantae</taxon>
        <taxon>Streptophyta</taxon>
        <taxon>Embryophyta</taxon>
        <taxon>Tracheophyta</taxon>
        <taxon>Spermatophyta</taxon>
        <taxon>Magnoliopsida</taxon>
        <taxon>eudicotyledons</taxon>
        <taxon>Gunneridae</taxon>
        <taxon>Pentapetalae</taxon>
        <taxon>rosids</taxon>
        <taxon>fabids</taxon>
        <taxon>Fagales</taxon>
        <taxon>Fagaceae</taxon>
        <taxon>Fagus</taxon>
    </lineage>
</organism>
<name>A0A2N9IX44_FAGSY</name>
<evidence type="ECO:0000256" key="2">
    <source>
        <dbReference type="ARBA" id="ARBA00023157"/>
    </source>
</evidence>
<gene>
    <name evidence="8" type="ORF">FSB_LOCUS57838</name>
</gene>
<dbReference type="Gene3D" id="3.30.200.20">
    <property type="entry name" value="Phosphorylase Kinase, domain 1"/>
    <property type="match status" value="1"/>
</dbReference>
<evidence type="ECO:0008006" key="9">
    <source>
        <dbReference type="Google" id="ProtNLM"/>
    </source>
</evidence>
<feature type="transmembrane region" description="Helical" evidence="5">
    <location>
        <begin position="439"/>
        <end position="460"/>
    </location>
</feature>
<keyword evidence="3" id="KW-0325">Glycoprotein</keyword>
<feature type="domain" description="Apple" evidence="7">
    <location>
        <begin position="319"/>
        <end position="406"/>
    </location>
</feature>
<dbReference type="Gene3D" id="2.90.10.10">
    <property type="entry name" value="Bulb-type lectin domain"/>
    <property type="match status" value="1"/>
</dbReference>
<protein>
    <recommendedName>
        <fullName evidence="9">Non-specific serine/threonine protein kinase</fullName>
    </recommendedName>
</protein>
<dbReference type="GO" id="GO:0004713">
    <property type="term" value="F:protein tyrosine kinase activity"/>
    <property type="evidence" value="ECO:0007669"/>
    <property type="project" value="InterPro"/>
</dbReference>
<evidence type="ECO:0000256" key="4">
    <source>
        <dbReference type="PROSITE-ProRule" id="PRU10141"/>
    </source>
</evidence>
<proteinExistence type="predicted"/>
<dbReference type="Gene3D" id="1.10.510.10">
    <property type="entry name" value="Transferase(Phosphotransferase) domain 1"/>
    <property type="match status" value="1"/>
</dbReference>
<dbReference type="InterPro" id="IPR003609">
    <property type="entry name" value="Pan_app"/>
</dbReference>
<evidence type="ECO:0000256" key="3">
    <source>
        <dbReference type="ARBA" id="ARBA00023180"/>
    </source>
</evidence>
<dbReference type="SMART" id="SM00219">
    <property type="entry name" value="TyrKc"/>
    <property type="match status" value="1"/>
</dbReference>
<dbReference type="InterPro" id="IPR036426">
    <property type="entry name" value="Bulb-type_lectin_dom_sf"/>
</dbReference>
<dbReference type="PROSITE" id="PS00107">
    <property type="entry name" value="PROTEIN_KINASE_ATP"/>
    <property type="match status" value="1"/>
</dbReference>
<keyword evidence="1" id="KW-0732">Signal</keyword>
<dbReference type="AlphaFoldDB" id="A0A2N9IX44"/>
<evidence type="ECO:0000256" key="1">
    <source>
        <dbReference type="ARBA" id="ARBA00022729"/>
    </source>
</evidence>
<keyword evidence="5" id="KW-1133">Transmembrane helix</keyword>
<dbReference type="GO" id="GO:0005524">
    <property type="term" value="F:ATP binding"/>
    <property type="evidence" value="ECO:0007669"/>
    <property type="project" value="UniProtKB-UniRule"/>
</dbReference>
<keyword evidence="5" id="KW-0812">Transmembrane</keyword>
<dbReference type="SUPFAM" id="SSF56112">
    <property type="entry name" value="Protein kinase-like (PK-like)"/>
    <property type="match status" value="1"/>
</dbReference>
<dbReference type="Pfam" id="PF08276">
    <property type="entry name" value="PAN_2"/>
    <property type="match status" value="1"/>
</dbReference>
<reference evidence="8" key="1">
    <citation type="submission" date="2018-02" db="EMBL/GenBank/DDBJ databases">
        <authorList>
            <person name="Cohen D.B."/>
            <person name="Kent A.D."/>
        </authorList>
    </citation>
    <scope>NUCLEOTIDE SEQUENCE</scope>
</reference>
<dbReference type="PANTHER" id="PTHR47976">
    <property type="entry name" value="G-TYPE LECTIN S-RECEPTOR-LIKE SERINE/THREONINE-PROTEIN KINASE SD2-5"/>
    <property type="match status" value="1"/>
</dbReference>
<dbReference type="SMART" id="SM00108">
    <property type="entry name" value="B_lectin"/>
    <property type="match status" value="1"/>
</dbReference>
<feature type="binding site" evidence="4">
    <location>
        <position position="524"/>
    </location>
    <ligand>
        <name>ATP</name>
        <dbReference type="ChEBI" id="CHEBI:30616"/>
    </ligand>
</feature>
<accession>A0A2N9IX44</accession>